<name>A0ABT8YF08_9SPHN</name>
<gene>
    <name evidence="1" type="ORF">Q4F19_21195</name>
</gene>
<dbReference type="InterPro" id="IPR007060">
    <property type="entry name" value="FtsL/DivIC"/>
</dbReference>
<evidence type="ECO:0000313" key="2">
    <source>
        <dbReference type="Proteomes" id="UP001169764"/>
    </source>
</evidence>
<reference evidence="1" key="1">
    <citation type="submission" date="2023-07" db="EMBL/GenBank/DDBJ databases">
        <authorList>
            <person name="Kim M."/>
        </authorList>
    </citation>
    <scope>NUCLEOTIDE SEQUENCE</scope>
    <source>
        <strain evidence="1">BIUV-7</strain>
    </source>
</reference>
<proteinExistence type="predicted"/>
<dbReference type="EMBL" id="JAUOTP010000013">
    <property type="protein sequence ID" value="MDO6416914.1"/>
    <property type="molecule type" value="Genomic_DNA"/>
</dbReference>
<accession>A0ABT8YF08</accession>
<dbReference type="Pfam" id="PF04977">
    <property type="entry name" value="DivIC"/>
    <property type="match status" value="1"/>
</dbReference>
<organism evidence="1 2">
    <name type="scientific">Sphingomonas natans</name>
    <dbReference type="NCBI Taxonomy" id="3063330"/>
    <lineage>
        <taxon>Bacteria</taxon>
        <taxon>Pseudomonadati</taxon>
        <taxon>Pseudomonadota</taxon>
        <taxon>Alphaproteobacteria</taxon>
        <taxon>Sphingomonadales</taxon>
        <taxon>Sphingomonadaceae</taxon>
        <taxon>Sphingomonas</taxon>
    </lineage>
</organism>
<sequence length="93" mass="10353">MKSAALPAVALFVIAHFAGFAVFGENGLLQLAGYRQQKVDHLSTLDRLKAEKAMLEHHASLLDPRHVDPDYADELVRRQTGQVRPDEVIITHP</sequence>
<keyword evidence="2" id="KW-1185">Reference proteome</keyword>
<comment type="caution">
    <text evidence="1">The sequence shown here is derived from an EMBL/GenBank/DDBJ whole genome shotgun (WGS) entry which is preliminary data.</text>
</comment>
<evidence type="ECO:0000313" key="1">
    <source>
        <dbReference type="EMBL" id="MDO6416914.1"/>
    </source>
</evidence>
<dbReference type="Proteomes" id="UP001169764">
    <property type="component" value="Unassembled WGS sequence"/>
</dbReference>
<protein>
    <submittedName>
        <fullName evidence="1">Septum formation initiator family protein</fullName>
    </submittedName>
</protein>